<name>A0ABP1QHB7_9HEXA</name>
<keyword evidence="3" id="KW-1185">Reference proteome</keyword>
<organism evidence="2 3">
    <name type="scientific">Orchesella dallaii</name>
    <dbReference type="NCBI Taxonomy" id="48710"/>
    <lineage>
        <taxon>Eukaryota</taxon>
        <taxon>Metazoa</taxon>
        <taxon>Ecdysozoa</taxon>
        <taxon>Arthropoda</taxon>
        <taxon>Hexapoda</taxon>
        <taxon>Collembola</taxon>
        <taxon>Entomobryomorpha</taxon>
        <taxon>Entomobryoidea</taxon>
        <taxon>Orchesellidae</taxon>
        <taxon>Orchesellinae</taxon>
        <taxon>Orchesella</taxon>
    </lineage>
</organism>
<evidence type="ECO:0000313" key="2">
    <source>
        <dbReference type="EMBL" id="CAL8103249.1"/>
    </source>
</evidence>
<comment type="caution">
    <text evidence="2">The sequence shown here is derived from an EMBL/GenBank/DDBJ whole genome shotgun (WGS) entry which is preliminary data.</text>
</comment>
<dbReference type="InterPro" id="IPR036812">
    <property type="entry name" value="NAD(P)_OxRdtase_dom_sf"/>
</dbReference>
<dbReference type="PROSITE" id="PS00062">
    <property type="entry name" value="ALDOKETO_REDUCTASE_2"/>
    <property type="match status" value="1"/>
</dbReference>
<dbReference type="Pfam" id="PF00248">
    <property type="entry name" value="Aldo_ket_red"/>
    <property type="match status" value="1"/>
</dbReference>
<gene>
    <name evidence="2" type="ORF">ODALV1_LOCUS11393</name>
</gene>
<dbReference type="PROSITE" id="PS00798">
    <property type="entry name" value="ALDOKETO_REDUCTASE_1"/>
    <property type="match status" value="1"/>
</dbReference>
<reference evidence="2 3" key="1">
    <citation type="submission" date="2024-08" db="EMBL/GenBank/DDBJ databases">
        <authorList>
            <person name="Cucini C."/>
            <person name="Frati F."/>
        </authorList>
    </citation>
    <scope>NUCLEOTIDE SEQUENCE [LARGE SCALE GENOMIC DNA]</scope>
</reference>
<feature type="domain" description="NADP-dependent oxidoreductase" evidence="1">
    <location>
        <begin position="21"/>
        <end position="302"/>
    </location>
</feature>
<dbReference type="Proteomes" id="UP001642540">
    <property type="component" value="Unassembled WGS sequence"/>
</dbReference>
<dbReference type="InterPro" id="IPR023210">
    <property type="entry name" value="NADP_OxRdtase_dom"/>
</dbReference>
<dbReference type="EMBL" id="CAXLJM020000034">
    <property type="protein sequence ID" value="CAL8103249.1"/>
    <property type="molecule type" value="Genomic_DNA"/>
</dbReference>
<accession>A0ABP1QHB7</accession>
<dbReference type="InterPro" id="IPR020471">
    <property type="entry name" value="AKR"/>
</dbReference>
<dbReference type="PANTHER" id="PTHR11732">
    <property type="entry name" value="ALDO/KETO REDUCTASE"/>
    <property type="match status" value="1"/>
</dbReference>
<dbReference type="PROSITE" id="PS00063">
    <property type="entry name" value="ALDOKETO_REDUCTASE_3"/>
    <property type="match status" value="1"/>
</dbReference>
<dbReference type="PIRSF" id="PIRSF000097">
    <property type="entry name" value="AKR"/>
    <property type="match status" value="1"/>
</dbReference>
<dbReference type="Gene3D" id="3.20.20.100">
    <property type="entry name" value="NADP-dependent oxidoreductase domain"/>
    <property type="match status" value="1"/>
</dbReference>
<protein>
    <recommendedName>
        <fullName evidence="1">NADP-dependent oxidoreductase domain-containing protein</fullName>
    </recommendedName>
</protein>
<dbReference type="InterPro" id="IPR018170">
    <property type="entry name" value="Aldo/ket_reductase_CS"/>
</dbReference>
<evidence type="ECO:0000313" key="3">
    <source>
        <dbReference type="Proteomes" id="UP001642540"/>
    </source>
</evidence>
<proteinExistence type="predicted"/>
<sequence>MASEDNKTAITMNNGEKLPLVGLGMWQITEQADVERALDAALEAGYRHFDTATAYRNEEQIGKVLKKWLENGKVKREDLFIVTKLPWNGMAPERVGSNLDSSLRRLQLDYVDLYLIHWPVGVIFTTEEEITPLEEDGEVKYDKETNLEAIWGAMEGQVKEGKAKSIGLSNFNVSQVERIVNVATIPPANLQVEVQAYFQNIELCQFAASKNITVCAYGVLGSLGRANIRGWKFDADVIPPVLQDESVKTIAAKYNKTPAQVLLKYFVQQGIAVLPKSSNVQRIHENIAIFDFQLDKGDIKTILGLEKGESFRSFEGFLNMSKHPESPWNNN</sequence>
<evidence type="ECO:0000259" key="1">
    <source>
        <dbReference type="Pfam" id="PF00248"/>
    </source>
</evidence>
<dbReference type="SUPFAM" id="SSF51430">
    <property type="entry name" value="NAD(P)-linked oxidoreductase"/>
    <property type="match status" value="1"/>
</dbReference>
<dbReference type="PRINTS" id="PR00069">
    <property type="entry name" value="ALDKETRDTASE"/>
</dbReference>